<evidence type="ECO:0000256" key="1">
    <source>
        <dbReference type="ARBA" id="ARBA00010879"/>
    </source>
</evidence>
<evidence type="ECO:0000256" key="7">
    <source>
        <dbReference type="ARBA" id="ARBA00022801"/>
    </source>
</evidence>
<name>A0A7L1DIJ9_9PASS</name>
<evidence type="ECO:0000256" key="8">
    <source>
        <dbReference type="ARBA" id="ARBA00022918"/>
    </source>
</evidence>
<comment type="caution">
    <text evidence="10">The sequence shown here is derived from an EMBL/GenBank/DDBJ whole genome shotgun (WGS) entry which is preliminary data.</text>
</comment>
<dbReference type="Gene3D" id="3.30.70.270">
    <property type="match status" value="2"/>
</dbReference>
<feature type="non-terminal residue" evidence="10">
    <location>
        <position position="267"/>
    </location>
</feature>
<dbReference type="SUPFAM" id="SSF56672">
    <property type="entry name" value="DNA/RNA polymerases"/>
    <property type="match status" value="1"/>
</dbReference>
<dbReference type="Proteomes" id="UP000553648">
    <property type="component" value="Unassembled WGS sequence"/>
</dbReference>
<dbReference type="OrthoDB" id="6773263at2759"/>
<evidence type="ECO:0000256" key="2">
    <source>
        <dbReference type="ARBA" id="ARBA00012180"/>
    </source>
</evidence>
<evidence type="ECO:0000256" key="3">
    <source>
        <dbReference type="ARBA" id="ARBA00022679"/>
    </source>
</evidence>
<dbReference type="InterPro" id="IPR010661">
    <property type="entry name" value="RVT_thumb"/>
</dbReference>
<dbReference type="Pfam" id="PF00078">
    <property type="entry name" value="RVT_1"/>
    <property type="match status" value="1"/>
</dbReference>
<organism evidence="10 11">
    <name type="scientific">Serilophus lunatus</name>
    <name type="common">silver-breasted broadbill</name>
    <dbReference type="NCBI Taxonomy" id="239386"/>
    <lineage>
        <taxon>Eukaryota</taxon>
        <taxon>Metazoa</taxon>
        <taxon>Chordata</taxon>
        <taxon>Craniata</taxon>
        <taxon>Vertebrata</taxon>
        <taxon>Euteleostomi</taxon>
        <taxon>Archelosauria</taxon>
        <taxon>Archosauria</taxon>
        <taxon>Dinosauria</taxon>
        <taxon>Saurischia</taxon>
        <taxon>Theropoda</taxon>
        <taxon>Coelurosauria</taxon>
        <taxon>Aves</taxon>
        <taxon>Neognathae</taxon>
        <taxon>Neoaves</taxon>
        <taxon>Telluraves</taxon>
        <taxon>Australaves</taxon>
        <taxon>Passeriformes</taxon>
        <taxon>Eurylaimidae</taxon>
        <taxon>Serilophus</taxon>
    </lineage>
</organism>
<evidence type="ECO:0000259" key="9">
    <source>
        <dbReference type="PROSITE" id="PS50878"/>
    </source>
</evidence>
<dbReference type="PROSITE" id="PS50878">
    <property type="entry name" value="RT_POL"/>
    <property type="match status" value="1"/>
</dbReference>
<dbReference type="EMBL" id="VXBA01005208">
    <property type="protein sequence ID" value="NXM76942.1"/>
    <property type="molecule type" value="Genomic_DNA"/>
</dbReference>
<dbReference type="GO" id="GO:0035613">
    <property type="term" value="F:RNA stem-loop binding"/>
    <property type="evidence" value="ECO:0007669"/>
    <property type="project" value="TreeGrafter"/>
</dbReference>
<dbReference type="AlphaFoldDB" id="A0A7L1DIJ9"/>
<dbReference type="PANTHER" id="PTHR41694">
    <property type="entry name" value="ENDOGENOUS RETROVIRUS GROUP K MEMBER POL PROTEIN"/>
    <property type="match status" value="1"/>
</dbReference>
<proteinExistence type="inferred from homology"/>
<dbReference type="GO" id="GO:0004523">
    <property type="term" value="F:RNA-DNA hybrid ribonuclease activity"/>
    <property type="evidence" value="ECO:0007669"/>
    <property type="project" value="UniProtKB-EC"/>
</dbReference>
<evidence type="ECO:0000256" key="5">
    <source>
        <dbReference type="ARBA" id="ARBA00022722"/>
    </source>
</evidence>
<comment type="similarity">
    <text evidence="1">Belongs to the beta type-B retroviral polymerase family. HERV class-II K(HML-2) pol subfamily.</text>
</comment>
<accession>A0A7L1DIJ9</accession>
<dbReference type="Gene3D" id="3.10.10.10">
    <property type="entry name" value="HIV Type 1 Reverse Transcriptase, subunit A, domain 1"/>
    <property type="match status" value="1"/>
</dbReference>
<dbReference type="Pfam" id="PF06817">
    <property type="entry name" value="RVT_thumb"/>
    <property type="match status" value="1"/>
</dbReference>
<dbReference type="InterPro" id="IPR000477">
    <property type="entry name" value="RT_dom"/>
</dbReference>
<keyword evidence="6" id="KW-0255">Endonuclease</keyword>
<dbReference type="PANTHER" id="PTHR41694:SF3">
    <property type="entry name" value="RNA-DIRECTED DNA POLYMERASE-RELATED"/>
    <property type="match status" value="1"/>
</dbReference>
<dbReference type="EC" id="3.1.26.4" evidence="2"/>
<keyword evidence="7" id="KW-0378">Hydrolase</keyword>
<evidence type="ECO:0000313" key="10">
    <source>
        <dbReference type="EMBL" id="NXM76942.1"/>
    </source>
</evidence>
<keyword evidence="3" id="KW-0808">Transferase</keyword>
<keyword evidence="4" id="KW-0548">Nucleotidyltransferase</keyword>
<dbReference type="GO" id="GO:0003964">
    <property type="term" value="F:RNA-directed DNA polymerase activity"/>
    <property type="evidence" value="ECO:0007669"/>
    <property type="project" value="UniProtKB-KW"/>
</dbReference>
<keyword evidence="8" id="KW-0695">RNA-directed DNA polymerase</keyword>
<reference evidence="10 11" key="1">
    <citation type="submission" date="2019-09" db="EMBL/GenBank/DDBJ databases">
        <title>Bird 10,000 Genomes (B10K) Project - Family phase.</title>
        <authorList>
            <person name="Zhang G."/>
        </authorList>
    </citation>
    <scope>NUCLEOTIDE SEQUENCE [LARGE SCALE GENOMIC DNA]</scope>
    <source>
        <strain evidence="10">B10K-DU-002-03</strain>
        <tissue evidence="10">Muscle</tissue>
    </source>
</reference>
<evidence type="ECO:0000256" key="4">
    <source>
        <dbReference type="ARBA" id="ARBA00022695"/>
    </source>
</evidence>
<dbReference type="InterPro" id="IPR043128">
    <property type="entry name" value="Rev_trsase/Diguanyl_cyclase"/>
</dbReference>
<keyword evidence="11" id="KW-1185">Reference proteome</keyword>
<keyword evidence="5" id="KW-0540">Nuclease</keyword>
<feature type="domain" description="Reverse transcriptase" evidence="9">
    <location>
        <begin position="17"/>
        <end position="211"/>
    </location>
</feature>
<dbReference type="InterPro" id="IPR043502">
    <property type="entry name" value="DNA/RNA_pol_sf"/>
</dbReference>
<sequence length="267" mass="30504">LTTEKLEALNMLVEEQLKQGHLEPSTSPWNMPVFVVKKKSGKWRLLHNLRKVNAAMESMGALQPGMPTMIPRTWGILIIDLKDCFFTIPLHPNNAPKFAFSVPSVNIQEPYKRYQWTALLRGMKNSPTLCQMHVARGFSTVWEKFPQLYCYHYCRGSLTHYMDDILVASPTKEGLLQVWPALTEALEMYGLQIAPEKIQMQAPWKYLGVKILDQTIQPQVIQINRNIRTLNGLQKLLGSINWVCPYLGLTTSQLAPLFQLLKGDPDL</sequence>
<feature type="non-terminal residue" evidence="10">
    <location>
        <position position="1"/>
    </location>
</feature>
<protein>
    <recommendedName>
        <fullName evidence="2">ribonuclease H</fullName>
        <ecNumber evidence="2">3.1.26.4</ecNumber>
    </recommendedName>
</protein>
<evidence type="ECO:0000313" key="11">
    <source>
        <dbReference type="Proteomes" id="UP000553648"/>
    </source>
</evidence>
<gene>
    <name evidence="10" type="primary">Ervk18_2</name>
    <name evidence="10" type="ORF">SERLUN_R03785</name>
</gene>
<evidence type="ECO:0000256" key="6">
    <source>
        <dbReference type="ARBA" id="ARBA00022759"/>
    </source>
</evidence>